<dbReference type="AlphaFoldDB" id="A0A427YEE6"/>
<keyword evidence="6" id="KW-1185">Reference proteome</keyword>
<keyword evidence="3" id="KW-0560">Oxidoreductase</keyword>
<dbReference type="GO" id="GO:0050664">
    <property type="term" value="F:oxidoreductase activity, acting on NAD(P)H, oxygen as acceptor"/>
    <property type="evidence" value="ECO:0007669"/>
    <property type="project" value="TreeGrafter"/>
</dbReference>
<keyword evidence="2" id="KW-0521">NADP</keyword>
<proteinExistence type="inferred from homology"/>
<sequence>MSAVTLKKGAVAVITGAASGIGLAAAHSFASLGMSLFLVDYSPHLDAAVKQIQAVDGVGEVGSMKVDVGKVEEVVAMRERVLDLFGEVSPRPPQQRRHIPPHARLLPLDPLADLQANWHAVLDTNFFGIMNVAQAFAPYMARQENASVIVCTGSKQGITCPPGNAGYNVSKSAVKTYTEQLAHELRNAPDCACSAHLFVPGWTHTGMTAGGDQAKPKPAGAWTAEQTVEYMIDKVFEEGDFYVICPDNETSSALDKARIEWNLRDIIENRPALSRWHPAYKARFEEFVQGKQGLSTRSRSRGRALDRERASPAPGVAVPLPIIE</sequence>
<comment type="caution">
    <text evidence="5">The sequence shown here is derived from an EMBL/GenBank/DDBJ whole genome shotgun (WGS) entry which is preliminary data.</text>
</comment>
<dbReference type="OrthoDB" id="5307821at2759"/>
<dbReference type="PANTHER" id="PTHR43008">
    <property type="entry name" value="BENZIL REDUCTASE"/>
    <property type="match status" value="1"/>
</dbReference>
<dbReference type="InterPro" id="IPR020904">
    <property type="entry name" value="Sc_DH/Rdtase_CS"/>
</dbReference>
<reference evidence="5 6" key="1">
    <citation type="submission" date="2018-11" db="EMBL/GenBank/DDBJ databases">
        <title>Genome sequence of Saitozyma podzolica DSM 27192.</title>
        <authorList>
            <person name="Aliyu H."/>
            <person name="Gorte O."/>
            <person name="Ochsenreither K."/>
        </authorList>
    </citation>
    <scope>NUCLEOTIDE SEQUENCE [LARGE SCALE GENOMIC DNA]</scope>
    <source>
        <strain evidence="5 6">DSM 27192</strain>
    </source>
</reference>
<dbReference type="EMBL" id="RSCD01000014">
    <property type="protein sequence ID" value="RSH89334.1"/>
    <property type="molecule type" value="Genomic_DNA"/>
</dbReference>
<protein>
    <submittedName>
        <fullName evidence="5">Uncharacterized protein</fullName>
    </submittedName>
</protein>
<dbReference type="Gene3D" id="3.40.50.720">
    <property type="entry name" value="NAD(P)-binding Rossmann-like Domain"/>
    <property type="match status" value="1"/>
</dbReference>
<evidence type="ECO:0000256" key="4">
    <source>
        <dbReference type="SAM" id="MobiDB-lite"/>
    </source>
</evidence>
<dbReference type="GO" id="GO:0016616">
    <property type="term" value="F:oxidoreductase activity, acting on the CH-OH group of donors, NAD or NADP as acceptor"/>
    <property type="evidence" value="ECO:0007669"/>
    <property type="project" value="UniProtKB-ARBA"/>
</dbReference>
<evidence type="ECO:0000313" key="6">
    <source>
        <dbReference type="Proteomes" id="UP000279259"/>
    </source>
</evidence>
<organism evidence="5 6">
    <name type="scientific">Saitozyma podzolica</name>
    <dbReference type="NCBI Taxonomy" id="1890683"/>
    <lineage>
        <taxon>Eukaryota</taxon>
        <taxon>Fungi</taxon>
        <taxon>Dikarya</taxon>
        <taxon>Basidiomycota</taxon>
        <taxon>Agaricomycotina</taxon>
        <taxon>Tremellomycetes</taxon>
        <taxon>Tremellales</taxon>
        <taxon>Trimorphomycetaceae</taxon>
        <taxon>Saitozyma</taxon>
    </lineage>
</organism>
<dbReference type="PRINTS" id="PR00081">
    <property type="entry name" value="GDHRDH"/>
</dbReference>
<gene>
    <name evidence="5" type="ORF">EHS25_002446</name>
</gene>
<comment type="similarity">
    <text evidence="1">Belongs to the short-chain dehydrogenases/reductases (SDR) family.</text>
</comment>
<evidence type="ECO:0000256" key="3">
    <source>
        <dbReference type="ARBA" id="ARBA00023002"/>
    </source>
</evidence>
<dbReference type="STRING" id="1890683.A0A427YEE6"/>
<evidence type="ECO:0000256" key="2">
    <source>
        <dbReference type="ARBA" id="ARBA00022857"/>
    </source>
</evidence>
<dbReference type="InterPro" id="IPR002347">
    <property type="entry name" value="SDR_fam"/>
</dbReference>
<dbReference type="Proteomes" id="UP000279259">
    <property type="component" value="Unassembled WGS sequence"/>
</dbReference>
<dbReference type="PROSITE" id="PS00061">
    <property type="entry name" value="ADH_SHORT"/>
    <property type="match status" value="1"/>
</dbReference>
<dbReference type="Pfam" id="PF00106">
    <property type="entry name" value="adh_short"/>
    <property type="match status" value="2"/>
</dbReference>
<dbReference type="InterPro" id="IPR036291">
    <property type="entry name" value="NAD(P)-bd_dom_sf"/>
</dbReference>
<dbReference type="SUPFAM" id="SSF51735">
    <property type="entry name" value="NAD(P)-binding Rossmann-fold domains"/>
    <property type="match status" value="1"/>
</dbReference>
<feature type="region of interest" description="Disordered" evidence="4">
    <location>
        <begin position="293"/>
        <end position="313"/>
    </location>
</feature>
<name>A0A427YEE6_9TREE</name>
<accession>A0A427YEE6</accession>
<dbReference type="CDD" id="cd05233">
    <property type="entry name" value="SDR_c"/>
    <property type="match status" value="1"/>
</dbReference>
<dbReference type="PANTHER" id="PTHR43008:SF7">
    <property type="entry name" value="SHORT CHAIN DEHYDROGENASE_REDUCTASE (AFU_ORTHOLOGUE AFUA_2G00830)"/>
    <property type="match status" value="1"/>
</dbReference>
<evidence type="ECO:0000313" key="5">
    <source>
        <dbReference type="EMBL" id="RSH89334.1"/>
    </source>
</evidence>
<evidence type="ECO:0000256" key="1">
    <source>
        <dbReference type="ARBA" id="ARBA00006484"/>
    </source>
</evidence>